<sequence>MMCASSNAAEKEAAWAEWKNYRLSLEVVGHNSNAFAQNNRLDQEKVHENSAISDVRKTLEYRVNCNNPRSLILKFMTKNTINVEQVIGRINVIAPQFIREEDENSVDPPQSVQRGLTELEDIEVVIQQTSAPERDSVVYLYTSLPIPFRPCHLVLQLVDYFSKKLKAQEIAKFLDTLGRINPHKIIRSVVRQHCDINMLGNIRCVMARKWFNQLDFVSSEIVKYKINGEEVERLKSHGPLTFLEVHNVGLMVPVDRPKASL</sequence>
<dbReference type="AlphaFoldDB" id="A0A2U1KDG7"/>
<keyword evidence="2" id="KW-1185">Reference proteome</keyword>
<evidence type="ECO:0000313" key="2">
    <source>
        <dbReference type="Proteomes" id="UP000245207"/>
    </source>
</evidence>
<evidence type="ECO:0000313" key="1">
    <source>
        <dbReference type="EMBL" id="PWA34819.1"/>
    </source>
</evidence>
<keyword evidence="1" id="KW-0808">Transferase</keyword>
<reference evidence="1 2" key="1">
    <citation type="journal article" date="2018" name="Mol. Plant">
        <title>The genome of Artemisia annua provides insight into the evolution of Asteraceae family and artemisinin biosynthesis.</title>
        <authorList>
            <person name="Shen Q."/>
            <person name="Zhang L."/>
            <person name="Liao Z."/>
            <person name="Wang S."/>
            <person name="Yan T."/>
            <person name="Shi P."/>
            <person name="Liu M."/>
            <person name="Fu X."/>
            <person name="Pan Q."/>
            <person name="Wang Y."/>
            <person name="Lv Z."/>
            <person name="Lu X."/>
            <person name="Zhang F."/>
            <person name="Jiang W."/>
            <person name="Ma Y."/>
            <person name="Chen M."/>
            <person name="Hao X."/>
            <person name="Li L."/>
            <person name="Tang Y."/>
            <person name="Lv G."/>
            <person name="Zhou Y."/>
            <person name="Sun X."/>
            <person name="Brodelius P.E."/>
            <person name="Rose J.K.C."/>
            <person name="Tang K."/>
        </authorList>
    </citation>
    <scope>NUCLEOTIDE SEQUENCE [LARGE SCALE GENOMIC DNA]</scope>
    <source>
        <strain evidence="2">cv. Huhao1</strain>
        <tissue evidence="1">Leaf</tissue>
    </source>
</reference>
<dbReference type="GO" id="GO:0016301">
    <property type="term" value="F:kinase activity"/>
    <property type="evidence" value="ECO:0007669"/>
    <property type="project" value="UniProtKB-KW"/>
</dbReference>
<comment type="caution">
    <text evidence="1">The sequence shown here is derived from an EMBL/GenBank/DDBJ whole genome shotgun (WGS) entry which is preliminary data.</text>
</comment>
<gene>
    <name evidence="1" type="ORF">CTI12_AA615510</name>
</gene>
<protein>
    <submittedName>
        <fullName evidence="1">Protein kinase superfamily protein</fullName>
    </submittedName>
</protein>
<organism evidence="1 2">
    <name type="scientific">Artemisia annua</name>
    <name type="common">Sweet wormwood</name>
    <dbReference type="NCBI Taxonomy" id="35608"/>
    <lineage>
        <taxon>Eukaryota</taxon>
        <taxon>Viridiplantae</taxon>
        <taxon>Streptophyta</taxon>
        <taxon>Embryophyta</taxon>
        <taxon>Tracheophyta</taxon>
        <taxon>Spermatophyta</taxon>
        <taxon>Magnoliopsida</taxon>
        <taxon>eudicotyledons</taxon>
        <taxon>Gunneridae</taxon>
        <taxon>Pentapetalae</taxon>
        <taxon>asterids</taxon>
        <taxon>campanulids</taxon>
        <taxon>Asterales</taxon>
        <taxon>Asteraceae</taxon>
        <taxon>Asteroideae</taxon>
        <taxon>Anthemideae</taxon>
        <taxon>Artemisiinae</taxon>
        <taxon>Artemisia</taxon>
    </lineage>
</organism>
<accession>A0A2U1KDG7</accession>
<dbReference type="Proteomes" id="UP000245207">
    <property type="component" value="Unassembled WGS sequence"/>
</dbReference>
<keyword evidence="1" id="KW-0418">Kinase</keyword>
<dbReference type="EMBL" id="PKPP01021475">
    <property type="protein sequence ID" value="PWA34819.1"/>
    <property type="molecule type" value="Genomic_DNA"/>
</dbReference>
<name>A0A2U1KDG7_ARTAN</name>
<dbReference type="InterPro" id="IPR029058">
    <property type="entry name" value="AB_hydrolase_fold"/>
</dbReference>
<dbReference type="Gene3D" id="3.40.50.1820">
    <property type="entry name" value="alpha/beta hydrolase"/>
    <property type="match status" value="1"/>
</dbReference>
<proteinExistence type="predicted"/>